<evidence type="ECO:0000256" key="1">
    <source>
        <dbReference type="ARBA" id="ARBA00001947"/>
    </source>
</evidence>
<sequence>MSAAKVITAYQGADGTVKKVSHALPSTLRPKEILVKITHSGLCYTDVHAIHYNSVLGHEGVGIVQAVGSEVTQFKVGDRAGGGFLRNSCGHCKYCLSGDDMWCYERDIFIESDKSRNSGTLADYYIGVETYLHKIPDSLSSQDAAPLQCAGATVYSALVDSVKPGQRVGVVGIGGLGHLAIQFAAKMGAEVVVFSSTADKEKEARGFGASEFYLSEDPGKIVKPIDVLIAAGSGYPDWEKYLNNKILARKGVIVPLGAGTSMDLPGSPMLFDGYSVKMSLVATRKVHDDMLEFAAYHSVKPTIETFELSEKGIEAALGKLQGHFVCFYDNSNESYPRQGLVSPPASLEASSDITPRPVGLELERSVSSKFPSIYFLDYQLYQRSIAELPRITYVVPPGLEALTKDIGENAKIYFKRIHPWMPFLSKILFNERLLSPFTPRGLEVSLLFACVNLVCSVPGEERTRTSEYLVIKSTLLEAEVAGVLSLRVFQAWILLCVYEIGHAIYPSAYVSIGACAKYGAALGLSRHSPSGPEETSNWIEAEERTRAWWAVIILDRFLNLGCPDRSLSTEEPVSNTILPIDDASWDQGTRKDNHLYTLSTPISPLMGRFGLMAQAASLLGRVMNFLAEFRDGTTFSTEEATILQRALAALVIVANEEGSARGIGVCTPTVLCLSARITLALHAYSKNPALKSSNYDPEIDIITGGVAYDMMRLCQWAISKILKDVDEEISPFPLSTAYYTAVAYLNLHYRDNNPEYLERLSELKTLLTICNERWKVGGKSYSLQTLPNSGTRLFNASLRSIFEDD</sequence>
<dbReference type="CDD" id="cd05283">
    <property type="entry name" value="CAD1"/>
    <property type="match status" value="1"/>
</dbReference>
<dbReference type="GO" id="GO:0016616">
    <property type="term" value="F:oxidoreductase activity, acting on the CH-OH group of donors, NAD or NADP as acceptor"/>
    <property type="evidence" value="ECO:0007669"/>
    <property type="project" value="InterPro"/>
</dbReference>
<dbReference type="InterPro" id="IPR047109">
    <property type="entry name" value="CAD-like"/>
</dbReference>
<dbReference type="PROSITE" id="PS00059">
    <property type="entry name" value="ADH_ZINC"/>
    <property type="match status" value="1"/>
</dbReference>
<dbReference type="InterPro" id="IPR002328">
    <property type="entry name" value="ADH_Zn_CS"/>
</dbReference>
<evidence type="ECO:0000259" key="7">
    <source>
        <dbReference type="SMART" id="SM00829"/>
    </source>
</evidence>
<dbReference type="SUPFAM" id="SSF50129">
    <property type="entry name" value="GroES-like"/>
    <property type="match status" value="1"/>
</dbReference>
<dbReference type="OrthoDB" id="3862662at2759"/>
<dbReference type="PROSITE" id="PS00065">
    <property type="entry name" value="D_2_HYDROXYACID_DH_1"/>
    <property type="match status" value="1"/>
</dbReference>
<keyword evidence="3 6" id="KW-0862">Zinc</keyword>
<comment type="cofactor">
    <cofactor evidence="1 6">
        <name>Zn(2+)</name>
        <dbReference type="ChEBI" id="CHEBI:29105"/>
    </cofactor>
</comment>
<dbReference type="Pfam" id="PF00107">
    <property type="entry name" value="ADH_zinc_N"/>
    <property type="match status" value="1"/>
</dbReference>
<dbReference type="Pfam" id="PF04082">
    <property type="entry name" value="Fungal_trans"/>
    <property type="match status" value="1"/>
</dbReference>
<evidence type="ECO:0000256" key="2">
    <source>
        <dbReference type="ARBA" id="ARBA00022723"/>
    </source>
</evidence>
<name>A0A0C3HDF6_OIDMZ</name>
<dbReference type="Proteomes" id="UP000054321">
    <property type="component" value="Unassembled WGS sequence"/>
</dbReference>
<dbReference type="FunFam" id="3.40.50.720:FF:000022">
    <property type="entry name" value="Cinnamyl alcohol dehydrogenase"/>
    <property type="match status" value="1"/>
</dbReference>
<evidence type="ECO:0000256" key="3">
    <source>
        <dbReference type="ARBA" id="ARBA00022833"/>
    </source>
</evidence>
<dbReference type="SMART" id="SM00829">
    <property type="entry name" value="PKS_ER"/>
    <property type="match status" value="1"/>
</dbReference>
<evidence type="ECO:0000313" key="8">
    <source>
        <dbReference type="EMBL" id="KIN00357.1"/>
    </source>
</evidence>
<dbReference type="CDD" id="cd12148">
    <property type="entry name" value="fungal_TF_MHR"/>
    <property type="match status" value="1"/>
</dbReference>
<reference evidence="9" key="2">
    <citation type="submission" date="2015-01" db="EMBL/GenBank/DDBJ databases">
        <title>Evolutionary Origins and Diversification of the Mycorrhizal Mutualists.</title>
        <authorList>
            <consortium name="DOE Joint Genome Institute"/>
            <consortium name="Mycorrhizal Genomics Consortium"/>
            <person name="Kohler A."/>
            <person name="Kuo A."/>
            <person name="Nagy L.G."/>
            <person name="Floudas D."/>
            <person name="Copeland A."/>
            <person name="Barry K.W."/>
            <person name="Cichocki N."/>
            <person name="Veneault-Fourrey C."/>
            <person name="LaButti K."/>
            <person name="Lindquist E.A."/>
            <person name="Lipzen A."/>
            <person name="Lundell T."/>
            <person name="Morin E."/>
            <person name="Murat C."/>
            <person name="Riley R."/>
            <person name="Ohm R."/>
            <person name="Sun H."/>
            <person name="Tunlid A."/>
            <person name="Henrissat B."/>
            <person name="Grigoriev I.V."/>
            <person name="Hibbett D.S."/>
            <person name="Martin F."/>
        </authorList>
    </citation>
    <scope>NUCLEOTIDE SEQUENCE [LARGE SCALE GENOMIC DNA]</scope>
    <source>
        <strain evidence="9">Zn</strain>
    </source>
</reference>
<dbReference type="Pfam" id="PF08240">
    <property type="entry name" value="ADH_N"/>
    <property type="match status" value="1"/>
</dbReference>
<keyword evidence="9" id="KW-1185">Reference proteome</keyword>
<dbReference type="InterPro" id="IPR036291">
    <property type="entry name" value="NAD(P)-bd_dom_sf"/>
</dbReference>
<gene>
    <name evidence="8" type="ORF">OIDMADRAFT_180603</name>
</gene>
<dbReference type="Gene3D" id="3.40.50.720">
    <property type="entry name" value="NAD(P)-binding Rossmann-like Domain"/>
    <property type="match status" value="1"/>
</dbReference>
<proteinExistence type="inferred from homology"/>
<feature type="domain" description="Enoyl reductase (ER)" evidence="7">
    <location>
        <begin position="15"/>
        <end position="325"/>
    </location>
</feature>
<accession>A0A0C3HDF6</accession>
<evidence type="ECO:0000313" key="9">
    <source>
        <dbReference type="Proteomes" id="UP000054321"/>
    </source>
</evidence>
<dbReference type="GO" id="GO:0006351">
    <property type="term" value="P:DNA-templated transcription"/>
    <property type="evidence" value="ECO:0007669"/>
    <property type="project" value="InterPro"/>
</dbReference>
<evidence type="ECO:0000256" key="5">
    <source>
        <dbReference type="ARBA" id="ARBA00023242"/>
    </source>
</evidence>
<dbReference type="SUPFAM" id="SSF51735">
    <property type="entry name" value="NAD(P)-binding Rossmann-fold domains"/>
    <property type="match status" value="1"/>
</dbReference>
<keyword evidence="2 6" id="KW-0479">Metal-binding</keyword>
<dbReference type="Gene3D" id="3.90.180.10">
    <property type="entry name" value="Medium-chain alcohol dehydrogenases, catalytic domain"/>
    <property type="match status" value="1"/>
</dbReference>
<dbReference type="AlphaFoldDB" id="A0A0C3HDF6"/>
<keyword evidence="4" id="KW-0560">Oxidoreductase</keyword>
<dbReference type="GO" id="GO:0008270">
    <property type="term" value="F:zinc ion binding"/>
    <property type="evidence" value="ECO:0007669"/>
    <property type="project" value="InterPro"/>
</dbReference>
<dbReference type="InterPro" id="IPR029752">
    <property type="entry name" value="D-isomer_DH_CS1"/>
</dbReference>
<dbReference type="HOGENOM" id="CLU_349877_0_0_1"/>
<dbReference type="InterPro" id="IPR013149">
    <property type="entry name" value="ADH-like_C"/>
</dbReference>
<reference evidence="8 9" key="1">
    <citation type="submission" date="2014-04" db="EMBL/GenBank/DDBJ databases">
        <authorList>
            <consortium name="DOE Joint Genome Institute"/>
            <person name="Kuo A."/>
            <person name="Martino E."/>
            <person name="Perotto S."/>
            <person name="Kohler A."/>
            <person name="Nagy L.G."/>
            <person name="Floudas D."/>
            <person name="Copeland A."/>
            <person name="Barry K.W."/>
            <person name="Cichocki N."/>
            <person name="Veneault-Fourrey C."/>
            <person name="LaButti K."/>
            <person name="Lindquist E.A."/>
            <person name="Lipzen A."/>
            <person name="Lundell T."/>
            <person name="Morin E."/>
            <person name="Murat C."/>
            <person name="Sun H."/>
            <person name="Tunlid A."/>
            <person name="Henrissat B."/>
            <person name="Grigoriev I.V."/>
            <person name="Hibbett D.S."/>
            <person name="Martin F."/>
            <person name="Nordberg H.P."/>
            <person name="Cantor M.N."/>
            <person name="Hua S.X."/>
        </authorList>
    </citation>
    <scope>NUCLEOTIDE SEQUENCE [LARGE SCALE GENOMIC DNA]</scope>
    <source>
        <strain evidence="8 9">Zn</strain>
    </source>
</reference>
<organism evidence="8 9">
    <name type="scientific">Oidiodendron maius (strain Zn)</name>
    <dbReference type="NCBI Taxonomy" id="913774"/>
    <lineage>
        <taxon>Eukaryota</taxon>
        <taxon>Fungi</taxon>
        <taxon>Dikarya</taxon>
        <taxon>Ascomycota</taxon>
        <taxon>Pezizomycotina</taxon>
        <taxon>Leotiomycetes</taxon>
        <taxon>Leotiomycetes incertae sedis</taxon>
        <taxon>Myxotrichaceae</taxon>
        <taxon>Oidiodendron</taxon>
    </lineage>
</organism>
<dbReference type="InterPro" id="IPR020843">
    <property type="entry name" value="ER"/>
</dbReference>
<dbReference type="EMBL" id="KN832877">
    <property type="protein sequence ID" value="KIN00357.1"/>
    <property type="molecule type" value="Genomic_DNA"/>
</dbReference>
<dbReference type="PANTHER" id="PTHR42683">
    <property type="entry name" value="ALDEHYDE REDUCTASE"/>
    <property type="match status" value="1"/>
</dbReference>
<dbReference type="InParanoid" id="A0A0C3HDF6"/>
<protein>
    <recommendedName>
        <fullName evidence="7">Enoyl reductase (ER) domain-containing protein</fullName>
    </recommendedName>
</protein>
<keyword evidence="5" id="KW-0539">Nucleus</keyword>
<dbReference type="GO" id="GO:0003677">
    <property type="term" value="F:DNA binding"/>
    <property type="evidence" value="ECO:0007669"/>
    <property type="project" value="InterPro"/>
</dbReference>
<dbReference type="InterPro" id="IPR007219">
    <property type="entry name" value="XnlR_reg_dom"/>
</dbReference>
<dbReference type="InterPro" id="IPR011032">
    <property type="entry name" value="GroES-like_sf"/>
</dbReference>
<comment type="similarity">
    <text evidence="6">Belongs to the zinc-containing alcohol dehydrogenase family.</text>
</comment>
<dbReference type="STRING" id="913774.A0A0C3HDF6"/>
<evidence type="ECO:0000256" key="4">
    <source>
        <dbReference type="ARBA" id="ARBA00023002"/>
    </source>
</evidence>
<evidence type="ECO:0000256" key="6">
    <source>
        <dbReference type="RuleBase" id="RU361277"/>
    </source>
</evidence>
<dbReference type="InterPro" id="IPR013154">
    <property type="entry name" value="ADH-like_N"/>
</dbReference>